<accession>A0ABS6JF17</accession>
<sequence length="231" mass="25907">MTVLSLKDVSKRYGRQHALRNVTMTLSNNGIVGLIGPNGSGKSTILKLIAGLLQPTKGEITLSGEKVTRRSADQIAFLAEIDSLYSYQTVQETVQFWANTTPDFSEKKAVEMLETLDVDLTKKIKNLSKGNRARVKLALIISRDVPILLMDEPLSGLDPMVREDILRMIVSYVDVERQTVILSTHEVAEVEPYLDYVIFVKEGEVRLEESVESLREKRGTNLVETMKEVLL</sequence>
<dbReference type="Pfam" id="PF00005">
    <property type="entry name" value="ABC_tran"/>
    <property type="match status" value="1"/>
</dbReference>
<evidence type="ECO:0000313" key="4">
    <source>
        <dbReference type="EMBL" id="MBU9711990.1"/>
    </source>
</evidence>
<dbReference type="PANTHER" id="PTHR43158">
    <property type="entry name" value="SKFA PEPTIDE EXPORT ATP-BINDING PROTEIN SKFE"/>
    <property type="match status" value="1"/>
</dbReference>
<reference evidence="4 5" key="1">
    <citation type="submission" date="2021-06" db="EMBL/GenBank/DDBJ databases">
        <title>Bacillus sp. RD4P76, an endophyte from a halophyte.</title>
        <authorList>
            <person name="Sun J.-Q."/>
        </authorList>
    </citation>
    <scope>NUCLEOTIDE SEQUENCE [LARGE SCALE GENOMIC DNA]</scope>
    <source>
        <strain evidence="4 5">CGMCC 1.15917</strain>
    </source>
</reference>
<gene>
    <name evidence="4" type="ORF">KS419_09590</name>
</gene>
<proteinExistence type="predicted"/>
<dbReference type="PROSITE" id="PS50893">
    <property type="entry name" value="ABC_TRANSPORTER_2"/>
    <property type="match status" value="1"/>
</dbReference>
<dbReference type="CDD" id="cd03230">
    <property type="entry name" value="ABC_DR_subfamily_A"/>
    <property type="match status" value="1"/>
</dbReference>
<dbReference type="InterPro" id="IPR017871">
    <property type="entry name" value="ABC_transporter-like_CS"/>
</dbReference>
<protein>
    <submittedName>
        <fullName evidence="4">ABC transporter ATP-binding protein</fullName>
    </submittedName>
</protein>
<dbReference type="Proteomes" id="UP000784880">
    <property type="component" value="Unassembled WGS sequence"/>
</dbReference>
<dbReference type="EMBL" id="JAHQCS010000090">
    <property type="protein sequence ID" value="MBU9711990.1"/>
    <property type="molecule type" value="Genomic_DNA"/>
</dbReference>
<keyword evidence="5" id="KW-1185">Reference proteome</keyword>
<dbReference type="PANTHER" id="PTHR43158:SF1">
    <property type="entry name" value="ABC TRANSPORTER, ATP-BINDING PROTEIN"/>
    <property type="match status" value="1"/>
</dbReference>
<dbReference type="SMART" id="SM00382">
    <property type="entry name" value="AAA"/>
    <property type="match status" value="1"/>
</dbReference>
<evidence type="ECO:0000256" key="2">
    <source>
        <dbReference type="ARBA" id="ARBA00022840"/>
    </source>
</evidence>
<evidence type="ECO:0000256" key="1">
    <source>
        <dbReference type="ARBA" id="ARBA00022741"/>
    </source>
</evidence>
<feature type="domain" description="ABC transporter" evidence="3">
    <location>
        <begin position="4"/>
        <end position="227"/>
    </location>
</feature>
<dbReference type="RefSeq" id="WP_217066141.1">
    <property type="nucleotide sequence ID" value="NZ_JAHQCS010000090.1"/>
</dbReference>
<dbReference type="InterPro" id="IPR003439">
    <property type="entry name" value="ABC_transporter-like_ATP-bd"/>
</dbReference>
<name>A0ABS6JF17_9BACI</name>
<keyword evidence="1" id="KW-0547">Nucleotide-binding</keyword>
<dbReference type="PROSITE" id="PS00211">
    <property type="entry name" value="ABC_TRANSPORTER_1"/>
    <property type="match status" value="1"/>
</dbReference>
<evidence type="ECO:0000313" key="5">
    <source>
        <dbReference type="Proteomes" id="UP000784880"/>
    </source>
</evidence>
<dbReference type="InterPro" id="IPR003593">
    <property type="entry name" value="AAA+_ATPase"/>
</dbReference>
<dbReference type="GO" id="GO:0005524">
    <property type="term" value="F:ATP binding"/>
    <property type="evidence" value="ECO:0007669"/>
    <property type="project" value="UniProtKB-KW"/>
</dbReference>
<keyword evidence="2 4" id="KW-0067">ATP-binding</keyword>
<comment type="caution">
    <text evidence="4">The sequence shown here is derived from an EMBL/GenBank/DDBJ whole genome shotgun (WGS) entry which is preliminary data.</text>
</comment>
<organism evidence="4 5">
    <name type="scientific">Evansella tamaricis</name>
    <dbReference type="NCBI Taxonomy" id="2069301"/>
    <lineage>
        <taxon>Bacteria</taxon>
        <taxon>Bacillati</taxon>
        <taxon>Bacillota</taxon>
        <taxon>Bacilli</taxon>
        <taxon>Bacillales</taxon>
        <taxon>Bacillaceae</taxon>
        <taxon>Evansella</taxon>
    </lineage>
</organism>
<evidence type="ECO:0000259" key="3">
    <source>
        <dbReference type="PROSITE" id="PS50893"/>
    </source>
</evidence>